<dbReference type="GO" id="GO:0009055">
    <property type="term" value="F:electron transfer activity"/>
    <property type="evidence" value="ECO:0007669"/>
    <property type="project" value="TreeGrafter"/>
</dbReference>
<dbReference type="Proteomes" id="UP000317550">
    <property type="component" value="Chromosome"/>
</dbReference>
<keyword evidence="11 12" id="KW-0472">Membrane</keyword>
<evidence type="ECO:0000256" key="3">
    <source>
        <dbReference type="ARBA" id="ARBA00022448"/>
    </source>
</evidence>
<dbReference type="GO" id="GO:0070069">
    <property type="term" value="C:cytochrome complex"/>
    <property type="evidence" value="ECO:0007669"/>
    <property type="project" value="TreeGrafter"/>
</dbReference>
<protein>
    <submittedName>
        <fullName evidence="13">Cytochrome d ubiquinol oxidase subunit II</fullName>
    </submittedName>
</protein>
<sequence>MLDYETLKLVWWGLIATLLLGFALTDGFDMGVGMLLPFVGRNDEERRVAINTVGPTWEGNQVWLVLSGGAIFAAWPLVYAAGFSVLYVALILTLFALFLRPVGFDYRGKLADPRWRSVWDWALFTGGFVPSLVFGIAIGNLFVGLPFRFDDSMRVTYGGGFLDLFNPFGVYCGLVSVAMLALHGASYLMLRTEGEVWRRARRFAMVLGVLNALLFGLGGWWLGRMDGLQILAQGDIGTALSPLGKTVGHAPGAWLANYGRWAGLAAVPAAGIAAALLSVAAAWRGWRWPVFLASCVNCCAIILTAGLSLFPFVLPSSIDPASSLTAWDAVSSHKTLQVMLLLTVVLLPIVIGYTSWVYRVLRGPVTVEKIRRETHTAY</sequence>
<evidence type="ECO:0000256" key="6">
    <source>
        <dbReference type="ARBA" id="ARBA00022692"/>
    </source>
</evidence>
<reference evidence="14" key="1">
    <citation type="submission" date="2019-07" db="EMBL/GenBank/DDBJ databases">
        <title>Chitinimonas sp. nov., isolated from Ny-Alesund, arctica soil.</title>
        <authorList>
            <person name="Xu Q."/>
            <person name="Peng F."/>
        </authorList>
    </citation>
    <scope>NUCLEOTIDE SEQUENCE [LARGE SCALE GENOMIC DNA]</scope>
    <source>
        <strain evidence="14">R3-44</strain>
    </source>
</reference>
<feature type="transmembrane region" description="Helical" evidence="12">
    <location>
        <begin position="338"/>
        <end position="361"/>
    </location>
</feature>
<dbReference type="GO" id="GO:0016682">
    <property type="term" value="F:oxidoreductase activity, acting on diphenols and related substances as donors, oxygen as acceptor"/>
    <property type="evidence" value="ECO:0007669"/>
    <property type="project" value="TreeGrafter"/>
</dbReference>
<keyword evidence="3" id="KW-0813">Transport</keyword>
<dbReference type="GO" id="GO:0019646">
    <property type="term" value="P:aerobic electron transport chain"/>
    <property type="evidence" value="ECO:0007669"/>
    <property type="project" value="TreeGrafter"/>
</dbReference>
<dbReference type="PIRSF" id="PIRSF000267">
    <property type="entry name" value="Cyt_oxidse_sub2"/>
    <property type="match status" value="1"/>
</dbReference>
<keyword evidence="5" id="KW-0349">Heme</keyword>
<feature type="transmembrane region" description="Helical" evidence="12">
    <location>
        <begin position="202"/>
        <end position="222"/>
    </location>
</feature>
<dbReference type="InterPro" id="IPR003317">
    <property type="entry name" value="Cyt-d_oxidase_su2"/>
</dbReference>
<evidence type="ECO:0000256" key="4">
    <source>
        <dbReference type="ARBA" id="ARBA00022475"/>
    </source>
</evidence>
<feature type="transmembrane region" description="Helical" evidence="12">
    <location>
        <begin position="168"/>
        <end position="190"/>
    </location>
</feature>
<evidence type="ECO:0000256" key="10">
    <source>
        <dbReference type="ARBA" id="ARBA00023004"/>
    </source>
</evidence>
<name>A0A516SIC5_9NEIS</name>
<comment type="subcellular location">
    <subcellularLocation>
        <location evidence="1">Cell membrane</location>
        <topology evidence="1">Multi-pass membrane protein</topology>
    </subcellularLocation>
</comment>
<dbReference type="Pfam" id="PF02322">
    <property type="entry name" value="Cyt_bd_oxida_II"/>
    <property type="match status" value="1"/>
</dbReference>
<feature type="transmembrane region" description="Helical" evidence="12">
    <location>
        <begin position="77"/>
        <end position="100"/>
    </location>
</feature>
<evidence type="ECO:0000256" key="1">
    <source>
        <dbReference type="ARBA" id="ARBA00004651"/>
    </source>
</evidence>
<keyword evidence="7" id="KW-0479">Metal-binding</keyword>
<feature type="transmembrane region" description="Helical" evidence="12">
    <location>
        <begin position="121"/>
        <end position="148"/>
    </location>
</feature>
<dbReference type="NCBIfam" id="TIGR00203">
    <property type="entry name" value="cydB"/>
    <property type="match status" value="1"/>
</dbReference>
<organism evidence="13 14">
    <name type="scientific">Chitinimonas arctica</name>
    <dbReference type="NCBI Taxonomy" id="2594795"/>
    <lineage>
        <taxon>Bacteria</taxon>
        <taxon>Pseudomonadati</taxon>
        <taxon>Pseudomonadota</taxon>
        <taxon>Betaproteobacteria</taxon>
        <taxon>Neisseriales</taxon>
        <taxon>Chitinibacteraceae</taxon>
        <taxon>Chitinimonas</taxon>
    </lineage>
</organism>
<evidence type="ECO:0000256" key="9">
    <source>
        <dbReference type="ARBA" id="ARBA00022989"/>
    </source>
</evidence>
<dbReference type="PANTHER" id="PTHR43141:SF5">
    <property type="entry name" value="CYTOCHROME BD-I UBIQUINOL OXIDASE SUBUNIT 2"/>
    <property type="match status" value="1"/>
</dbReference>
<feature type="transmembrane region" description="Helical" evidence="12">
    <location>
        <begin position="290"/>
        <end position="318"/>
    </location>
</feature>
<evidence type="ECO:0000313" key="14">
    <source>
        <dbReference type="Proteomes" id="UP000317550"/>
    </source>
</evidence>
<keyword evidence="4" id="KW-1003">Cell membrane</keyword>
<keyword evidence="14" id="KW-1185">Reference proteome</keyword>
<evidence type="ECO:0000256" key="8">
    <source>
        <dbReference type="ARBA" id="ARBA00022982"/>
    </source>
</evidence>
<dbReference type="EMBL" id="CP041730">
    <property type="protein sequence ID" value="QDQ27902.1"/>
    <property type="molecule type" value="Genomic_DNA"/>
</dbReference>
<keyword evidence="9 12" id="KW-1133">Transmembrane helix</keyword>
<dbReference type="KEGG" id="cari:FNU76_16980"/>
<evidence type="ECO:0000256" key="11">
    <source>
        <dbReference type="ARBA" id="ARBA00023136"/>
    </source>
</evidence>
<evidence type="ECO:0000256" key="12">
    <source>
        <dbReference type="SAM" id="Phobius"/>
    </source>
</evidence>
<keyword evidence="8" id="KW-0249">Electron transport</keyword>
<evidence type="ECO:0000313" key="13">
    <source>
        <dbReference type="EMBL" id="QDQ27902.1"/>
    </source>
</evidence>
<dbReference type="PANTHER" id="PTHR43141">
    <property type="entry name" value="CYTOCHROME BD2 SUBUNIT II"/>
    <property type="match status" value="1"/>
</dbReference>
<dbReference type="RefSeq" id="WP_144279289.1">
    <property type="nucleotide sequence ID" value="NZ_CP041730.1"/>
</dbReference>
<dbReference type="AlphaFoldDB" id="A0A516SIC5"/>
<evidence type="ECO:0000256" key="5">
    <source>
        <dbReference type="ARBA" id="ARBA00022617"/>
    </source>
</evidence>
<dbReference type="OrthoDB" id="9776710at2"/>
<comment type="similarity">
    <text evidence="2">Belongs to the cytochrome ubiquinol oxidase subunit 2 family.</text>
</comment>
<dbReference type="GO" id="GO:0046872">
    <property type="term" value="F:metal ion binding"/>
    <property type="evidence" value="ECO:0007669"/>
    <property type="project" value="UniProtKB-KW"/>
</dbReference>
<evidence type="ECO:0000256" key="7">
    <source>
        <dbReference type="ARBA" id="ARBA00022723"/>
    </source>
</evidence>
<dbReference type="GO" id="GO:0005886">
    <property type="term" value="C:plasma membrane"/>
    <property type="evidence" value="ECO:0007669"/>
    <property type="project" value="UniProtKB-SubCell"/>
</dbReference>
<keyword evidence="6 12" id="KW-0812">Transmembrane</keyword>
<accession>A0A516SIC5</accession>
<keyword evidence="10" id="KW-0408">Iron</keyword>
<evidence type="ECO:0000256" key="2">
    <source>
        <dbReference type="ARBA" id="ARBA00007543"/>
    </source>
</evidence>
<feature type="transmembrane region" description="Helical" evidence="12">
    <location>
        <begin position="261"/>
        <end position="283"/>
    </location>
</feature>
<gene>
    <name evidence="13" type="primary">cydB</name>
    <name evidence="13" type="ORF">FNU76_16980</name>
</gene>
<proteinExistence type="inferred from homology"/>